<feature type="domain" description="HTH-type transcriptional regulator AraC-type N-terminal" evidence="3">
    <location>
        <begin position="24"/>
        <end position="202"/>
    </location>
</feature>
<name>A0ABV2AFC6_9GAMM</name>
<dbReference type="Proteomes" id="UP001465331">
    <property type="component" value="Unassembled WGS sequence"/>
</dbReference>
<keyword evidence="1" id="KW-0238">DNA-binding</keyword>
<dbReference type="InterPro" id="IPR032687">
    <property type="entry name" value="AraC-type_N"/>
</dbReference>
<protein>
    <submittedName>
        <fullName evidence="4">AraC family transcriptional regulator</fullName>
    </submittedName>
</protein>
<keyword evidence="5" id="KW-1185">Reference proteome</keyword>
<accession>A0ABV2AFC6</accession>
<evidence type="ECO:0000256" key="2">
    <source>
        <dbReference type="SAM" id="MobiDB-lite"/>
    </source>
</evidence>
<organism evidence="4 5">
    <name type="scientific">Sinimarinibacterium thermocellulolyticum</name>
    <dbReference type="NCBI Taxonomy" id="3170016"/>
    <lineage>
        <taxon>Bacteria</taxon>
        <taxon>Pseudomonadati</taxon>
        <taxon>Pseudomonadota</taxon>
        <taxon>Gammaproteobacteria</taxon>
        <taxon>Nevskiales</taxon>
        <taxon>Nevskiaceae</taxon>
        <taxon>Sinimarinibacterium</taxon>
    </lineage>
</organism>
<sequence length="284" mass="30873">MTASTVRRSVVSAQLLARIANERGLPLDACLRGTQLDAASLLDPATEITADQELRLIRNILEGLGDPPGLGLDAGLRYHLSSYGIWGFALLSSPTFRSAAQIAVRYLDLSYAFARYRLENRGRDLLIVLDDSEVPDDVRQFLVERDFAAWANAAWEMRPGGFPAVSAQFRFARPDYAWRFDRLCGVRPSFGAALNATLLLSQASGRPVAAGQSDDGAHLRGAVPAIAGQASRARRFRRSDPRAPAAQSGQRSVTRRRCRRAAHLHAQSAPAPGRGKLFVPGAAR</sequence>
<evidence type="ECO:0000256" key="1">
    <source>
        <dbReference type="ARBA" id="ARBA00023125"/>
    </source>
</evidence>
<dbReference type="RefSeq" id="WP_352890992.1">
    <property type="nucleotide sequence ID" value="NZ_JBEPIJ010000035.1"/>
</dbReference>
<feature type="compositionally biased region" description="Basic residues" evidence="2">
    <location>
        <begin position="253"/>
        <end position="263"/>
    </location>
</feature>
<proteinExistence type="predicted"/>
<dbReference type="Pfam" id="PF12625">
    <property type="entry name" value="Arabinose_bd"/>
    <property type="match status" value="1"/>
</dbReference>
<dbReference type="PANTHER" id="PTHR47894">
    <property type="entry name" value="HTH-TYPE TRANSCRIPTIONAL REGULATOR GADX"/>
    <property type="match status" value="1"/>
</dbReference>
<comment type="caution">
    <text evidence="4">The sequence shown here is derived from an EMBL/GenBank/DDBJ whole genome shotgun (WGS) entry which is preliminary data.</text>
</comment>
<reference evidence="4 5" key="1">
    <citation type="submission" date="2024-06" db="EMBL/GenBank/DDBJ databases">
        <authorList>
            <person name="Li Z."/>
            <person name="Jiang Y."/>
        </authorList>
    </citation>
    <scope>NUCLEOTIDE SEQUENCE [LARGE SCALE GENOMIC DNA]</scope>
    <source>
        <strain evidence="4 5">HSW-8</strain>
    </source>
</reference>
<feature type="region of interest" description="Disordered" evidence="2">
    <location>
        <begin position="230"/>
        <end position="284"/>
    </location>
</feature>
<gene>
    <name evidence="4" type="ORF">ABSH63_15530</name>
</gene>
<evidence type="ECO:0000259" key="3">
    <source>
        <dbReference type="Pfam" id="PF12625"/>
    </source>
</evidence>
<evidence type="ECO:0000313" key="4">
    <source>
        <dbReference type="EMBL" id="MES0875409.1"/>
    </source>
</evidence>
<dbReference type="PANTHER" id="PTHR47894:SF1">
    <property type="entry name" value="HTH-TYPE TRANSCRIPTIONAL REGULATOR VQSM"/>
    <property type="match status" value="1"/>
</dbReference>
<evidence type="ECO:0000313" key="5">
    <source>
        <dbReference type="Proteomes" id="UP001465331"/>
    </source>
</evidence>
<dbReference type="EMBL" id="JBEPIJ010000035">
    <property type="protein sequence ID" value="MES0875409.1"/>
    <property type="molecule type" value="Genomic_DNA"/>
</dbReference>